<dbReference type="EMBL" id="PYDT01000001">
    <property type="protein sequence ID" value="THU72442.1"/>
    <property type="molecule type" value="Genomic_DNA"/>
</dbReference>
<evidence type="ECO:0000259" key="1">
    <source>
        <dbReference type="PROSITE" id="PS51925"/>
    </source>
</evidence>
<comment type="caution">
    <text evidence="2">The sequence shown here is derived from an EMBL/GenBank/DDBJ whole genome shotgun (WGS) entry which is preliminary data.</text>
</comment>
<dbReference type="Proteomes" id="UP000317650">
    <property type="component" value="Chromosome 4"/>
</dbReference>
<dbReference type="PANTHER" id="PTHR13844">
    <property type="entry name" value="SWI/SNF-RELATED MATRIX-ASSOCIATED ACTIN-DEPENDENT REGULATOR OF CHROMATIN SUBFAMILY D"/>
    <property type="match status" value="1"/>
</dbReference>
<dbReference type="InterPro" id="IPR036885">
    <property type="entry name" value="SWIB_MDM2_dom_sf"/>
</dbReference>
<sequence length="110" mass="12310">MSRVFGGCRVLMEVAKAEAVSPATEKIKSGFLKPHPISPAMKEFVGASEISRNVAIKMIWEHVKLNKLQDPANKREICCDDKLKSILDGRDKVRMFEISGLIASHFPKRT</sequence>
<proteinExistence type="predicted"/>
<dbReference type="CDD" id="cd10567">
    <property type="entry name" value="SWIB-MDM2_like"/>
    <property type="match status" value="1"/>
</dbReference>
<dbReference type="AlphaFoldDB" id="A0A4S8KBG4"/>
<dbReference type="Gene3D" id="1.10.245.10">
    <property type="entry name" value="SWIB/MDM2 domain"/>
    <property type="match status" value="1"/>
</dbReference>
<accession>A0A4S8KBG4</accession>
<keyword evidence="3" id="KW-1185">Reference proteome</keyword>
<name>A0A4S8KBG4_MUSBA</name>
<dbReference type="PROSITE" id="PS51925">
    <property type="entry name" value="SWIB_MDM2"/>
    <property type="match status" value="1"/>
</dbReference>
<dbReference type="InterPro" id="IPR019835">
    <property type="entry name" value="SWIB_domain"/>
</dbReference>
<feature type="domain" description="DM2" evidence="1">
    <location>
        <begin position="30"/>
        <end position="108"/>
    </location>
</feature>
<dbReference type="Pfam" id="PF02201">
    <property type="entry name" value="SWIB"/>
    <property type="match status" value="1"/>
</dbReference>
<dbReference type="SUPFAM" id="SSF47592">
    <property type="entry name" value="SWIB/MDM2 domain"/>
    <property type="match status" value="1"/>
</dbReference>
<evidence type="ECO:0000313" key="2">
    <source>
        <dbReference type="EMBL" id="THU72442.1"/>
    </source>
</evidence>
<evidence type="ECO:0000313" key="3">
    <source>
        <dbReference type="Proteomes" id="UP000317650"/>
    </source>
</evidence>
<protein>
    <recommendedName>
        <fullName evidence="1">DM2 domain-containing protein</fullName>
    </recommendedName>
</protein>
<dbReference type="InterPro" id="IPR003121">
    <property type="entry name" value="SWIB_MDM2_domain"/>
</dbReference>
<reference evidence="2 3" key="1">
    <citation type="journal article" date="2019" name="Nat. Plants">
        <title>Genome sequencing of Musa balbisiana reveals subgenome evolution and function divergence in polyploid bananas.</title>
        <authorList>
            <person name="Yao X."/>
        </authorList>
    </citation>
    <scope>NUCLEOTIDE SEQUENCE [LARGE SCALE GENOMIC DNA]</scope>
    <source>
        <strain evidence="3">cv. DH-PKW</strain>
        <tissue evidence="2">Leaves</tissue>
    </source>
</reference>
<dbReference type="STRING" id="52838.A0A4S8KBG4"/>
<organism evidence="2 3">
    <name type="scientific">Musa balbisiana</name>
    <name type="common">Banana</name>
    <dbReference type="NCBI Taxonomy" id="52838"/>
    <lineage>
        <taxon>Eukaryota</taxon>
        <taxon>Viridiplantae</taxon>
        <taxon>Streptophyta</taxon>
        <taxon>Embryophyta</taxon>
        <taxon>Tracheophyta</taxon>
        <taxon>Spermatophyta</taxon>
        <taxon>Magnoliopsida</taxon>
        <taxon>Liliopsida</taxon>
        <taxon>Zingiberales</taxon>
        <taxon>Musaceae</taxon>
        <taxon>Musa</taxon>
    </lineage>
</organism>
<gene>
    <name evidence="2" type="ORF">C4D60_Mb04t12180</name>
</gene>
<dbReference type="SMART" id="SM00151">
    <property type="entry name" value="SWIB"/>
    <property type="match status" value="1"/>
</dbReference>